<dbReference type="Gene3D" id="2.40.50.40">
    <property type="match status" value="1"/>
</dbReference>
<feature type="region of interest" description="Disordered" evidence="3">
    <location>
        <begin position="91"/>
        <end position="202"/>
    </location>
</feature>
<feature type="compositionally biased region" description="Polar residues" evidence="3">
    <location>
        <begin position="164"/>
        <end position="173"/>
    </location>
</feature>
<evidence type="ECO:0000313" key="6">
    <source>
        <dbReference type="Proteomes" id="UP000827892"/>
    </source>
</evidence>
<feature type="compositionally biased region" description="Acidic residues" evidence="3">
    <location>
        <begin position="189"/>
        <end position="200"/>
    </location>
</feature>
<dbReference type="InterPro" id="IPR051219">
    <property type="entry name" value="Heterochromatin_chromo-domain"/>
</dbReference>
<feature type="compositionally biased region" description="Basic residues" evidence="3">
    <location>
        <begin position="128"/>
        <end position="142"/>
    </location>
</feature>
<dbReference type="Proteomes" id="UP000827892">
    <property type="component" value="Chromosome II"/>
</dbReference>
<dbReference type="PANTHER" id="PTHR22812">
    <property type="entry name" value="CHROMOBOX PROTEIN"/>
    <property type="match status" value="1"/>
</dbReference>
<dbReference type="CDD" id="cd00024">
    <property type="entry name" value="CD_CSD"/>
    <property type="match status" value="1"/>
</dbReference>
<evidence type="ECO:0000256" key="3">
    <source>
        <dbReference type="SAM" id="MobiDB-lite"/>
    </source>
</evidence>
<feature type="region of interest" description="Disordered" evidence="3">
    <location>
        <begin position="1"/>
        <end position="24"/>
    </location>
</feature>
<dbReference type="InterPro" id="IPR000953">
    <property type="entry name" value="Chromo/chromo_shadow_dom"/>
</dbReference>
<gene>
    <name evidence="5" type="ORF">L3Y34_017857</name>
</gene>
<keyword evidence="2" id="KW-0539">Nucleus</keyword>
<dbReference type="InterPro" id="IPR023780">
    <property type="entry name" value="Chromo_domain"/>
</dbReference>
<feature type="region of interest" description="Disordered" evidence="3">
    <location>
        <begin position="218"/>
        <end position="276"/>
    </location>
</feature>
<feature type="compositionally biased region" description="Low complexity" evidence="3">
    <location>
        <begin position="245"/>
        <end position="266"/>
    </location>
</feature>
<evidence type="ECO:0000313" key="5">
    <source>
        <dbReference type="EMBL" id="ULU05470.1"/>
    </source>
</evidence>
<reference evidence="5 6" key="1">
    <citation type="submission" date="2022-05" db="EMBL/GenBank/DDBJ databases">
        <title>Chromosome-level reference genomes for two strains of Caenorhabditis briggsae: an improved platform for comparative genomics.</title>
        <authorList>
            <person name="Stevens L."/>
            <person name="Andersen E.C."/>
        </authorList>
    </citation>
    <scope>NUCLEOTIDE SEQUENCE [LARGE SCALE GENOMIC DNA]</scope>
    <source>
        <strain evidence="5">QX1410_ONT</strain>
        <tissue evidence="5">Whole-organism</tissue>
    </source>
</reference>
<accession>A0AAE9IU03</accession>
<dbReference type="InterPro" id="IPR016197">
    <property type="entry name" value="Chromo-like_dom_sf"/>
</dbReference>
<comment type="subcellular location">
    <subcellularLocation>
        <location evidence="1">Nucleus</location>
    </subcellularLocation>
</comment>
<evidence type="ECO:0000256" key="1">
    <source>
        <dbReference type="ARBA" id="ARBA00004123"/>
    </source>
</evidence>
<dbReference type="GO" id="GO:0005634">
    <property type="term" value="C:nucleus"/>
    <property type="evidence" value="ECO:0007669"/>
    <property type="project" value="UniProtKB-SubCell"/>
</dbReference>
<proteinExistence type="predicted"/>
<protein>
    <recommendedName>
        <fullName evidence="4">Chromo domain-containing protein</fullName>
    </recommendedName>
</protein>
<dbReference type="SUPFAM" id="SSF54160">
    <property type="entry name" value="Chromo domain-like"/>
    <property type="match status" value="1"/>
</dbReference>
<dbReference type="PROSITE" id="PS50013">
    <property type="entry name" value="CHROMO_2"/>
    <property type="match status" value="1"/>
</dbReference>
<dbReference type="Pfam" id="PF00385">
    <property type="entry name" value="Chromo"/>
    <property type="match status" value="1"/>
</dbReference>
<name>A0AAE9IU03_CAEBR</name>
<organism evidence="5 6">
    <name type="scientific">Caenorhabditis briggsae</name>
    <dbReference type="NCBI Taxonomy" id="6238"/>
    <lineage>
        <taxon>Eukaryota</taxon>
        <taxon>Metazoa</taxon>
        <taxon>Ecdysozoa</taxon>
        <taxon>Nematoda</taxon>
        <taxon>Chromadorea</taxon>
        <taxon>Rhabditida</taxon>
        <taxon>Rhabditina</taxon>
        <taxon>Rhabditomorpha</taxon>
        <taxon>Rhabditoidea</taxon>
        <taxon>Rhabditidae</taxon>
        <taxon>Peloderinae</taxon>
        <taxon>Caenorhabditis</taxon>
    </lineage>
</organism>
<feature type="domain" description="Chromo" evidence="4">
    <location>
        <begin position="26"/>
        <end position="86"/>
    </location>
</feature>
<dbReference type="AlphaFoldDB" id="A0AAE9IU03"/>
<evidence type="ECO:0000259" key="4">
    <source>
        <dbReference type="PROSITE" id="PS50013"/>
    </source>
</evidence>
<dbReference type="SMART" id="SM00298">
    <property type="entry name" value="CHROMO"/>
    <property type="match status" value="1"/>
</dbReference>
<sequence>MSQESDASHDDAREPEKKEGKSEEVFEVEKILTHKLLEGRLFLKTRWAGFGPEEDTWEPEEDLQECANECVVEYYAKVNVKDGAELIARLQKNKSAKNHAATQKSKKRERPISSSDEDVSDNSEGSNKKKKSKKSKKSHRKSSPSASLEAPKVQTKAALKSYESIASATSSGPSLPKRKALQSRRDFEMSDSSDDEEDEPTISFLDKIANKVKPKVKVQAPIELPVPPKSPQPETLTKPNIQVRSPSLEPTSSSSEHVSSKSTKTSDCFESNGRNKSLTGKCTSNEDATDWKVDGIVRHSDDLHRRKLVLLTNSTTGERKVLDPKETFDLVSKCSKHLERLGKTNAGGAAAEKRRQNFGVFNSLFL</sequence>
<dbReference type="EMBL" id="CP090892">
    <property type="protein sequence ID" value="ULU05470.1"/>
    <property type="molecule type" value="Genomic_DNA"/>
</dbReference>
<evidence type="ECO:0000256" key="2">
    <source>
        <dbReference type="ARBA" id="ARBA00023242"/>
    </source>
</evidence>
<feature type="compositionally biased region" description="Polar residues" evidence="3">
    <location>
        <begin position="232"/>
        <end position="244"/>
    </location>
</feature>